<evidence type="ECO:0000259" key="9">
    <source>
        <dbReference type="PROSITE" id="PS50240"/>
    </source>
</evidence>
<dbReference type="FunFam" id="2.40.10.10:FF:000014">
    <property type="entry name" value="Complement factor D"/>
    <property type="match status" value="1"/>
</dbReference>
<evidence type="ECO:0000256" key="3">
    <source>
        <dbReference type="ARBA" id="ARBA00022801"/>
    </source>
</evidence>
<keyword evidence="6" id="KW-1015">Disulfide bond</keyword>
<accession>A6KH89</accession>
<dbReference type="RGD" id="1597224">
    <property type="gene designation" value="Gzmfl1"/>
</dbReference>
<dbReference type="PANTHER" id="PTHR24271:SF70">
    <property type="entry name" value="GRANZYME H"/>
    <property type="match status" value="1"/>
</dbReference>
<dbReference type="SUPFAM" id="SSF50494">
    <property type="entry name" value="Trypsin-like serine proteases"/>
    <property type="match status" value="1"/>
</dbReference>
<dbReference type="PROSITE" id="PS50240">
    <property type="entry name" value="TRYPSIN_DOM"/>
    <property type="match status" value="1"/>
</dbReference>
<dbReference type="KEGG" id="rno:691670"/>
<proteinExistence type="predicted"/>
<evidence type="ECO:0000256" key="4">
    <source>
        <dbReference type="ARBA" id="ARBA00022825"/>
    </source>
</evidence>
<dbReference type="PROSITE" id="PS00134">
    <property type="entry name" value="TRYPSIN_HIS"/>
    <property type="match status" value="1"/>
</dbReference>
<sequence length="248" mass="27846">MLPVLILLTFLLPLGAGAEEIIGGHEVKSHSRPYMAFIASTDTNRSKNFCGGFLIQYKFVLTAAHCREISMIVILGAHNISAQERTQQIIPVEKAIPHPAYNPMDHTNDIMLLKLKRKAKKTKSVRILNLPMRHARLKPGVLCHVAGWGLMSLNATKRPALLQEAELIIQEDHECKNVFRHYSETTEICAGDPKKIQDIFQGDSGGPLVCDNKAYGVVSYGKRRRITSGIFTKVVYFLPWISRKMKLL</sequence>
<protein>
    <submittedName>
        <fullName evidence="10">RCG23461</fullName>
    </submittedName>
</protein>
<evidence type="ECO:0000256" key="7">
    <source>
        <dbReference type="RuleBase" id="RU363034"/>
    </source>
</evidence>
<dbReference type="PROSITE" id="PS00135">
    <property type="entry name" value="TRYPSIN_SER"/>
    <property type="match status" value="1"/>
</dbReference>
<keyword evidence="2 8" id="KW-0732">Signal</keyword>
<name>A6KH89_RAT</name>
<dbReference type="InterPro" id="IPR009003">
    <property type="entry name" value="Peptidase_S1_PA"/>
</dbReference>
<reference evidence="10" key="2">
    <citation type="submission" date="2005-07" db="EMBL/GenBank/DDBJ databases">
        <authorList>
            <person name="Mural R.J."/>
            <person name="Li P.W."/>
            <person name="Adams M.D."/>
            <person name="Amanatides P.G."/>
            <person name="Baden-Tillson H."/>
            <person name="Barnstead M."/>
            <person name="Chin S.H."/>
            <person name="Dew I."/>
            <person name="Evans C.A."/>
            <person name="Ferriera S."/>
            <person name="Flanigan M."/>
            <person name="Fosler C."/>
            <person name="Glodek A."/>
            <person name="Gu Z."/>
            <person name="Holt R.A."/>
            <person name="Jennings D."/>
            <person name="Kraft C.L."/>
            <person name="Lu F."/>
            <person name="Nguyen T."/>
            <person name="Nusskern D.R."/>
            <person name="Pfannkoch C.M."/>
            <person name="Sitter C."/>
            <person name="Sutton G.G."/>
            <person name="Venter J.C."/>
            <person name="Wang Z."/>
            <person name="Woodage T."/>
            <person name="Zheng X.H."/>
            <person name="Zhong F."/>
        </authorList>
    </citation>
    <scope>NUCLEOTIDE SEQUENCE</scope>
    <source>
        <strain evidence="10">BN</strain>
    </source>
</reference>
<feature type="domain" description="Peptidase S1" evidence="9">
    <location>
        <begin position="21"/>
        <end position="246"/>
    </location>
</feature>
<dbReference type="SMR" id="A6KH89"/>
<evidence type="ECO:0000256" key="1">
    <source>
        <dbReference type="ARBA" id="ARBA00022670"/>
    </source>
</evidence>
<dbReference type="InterPro" id="IPR001314">
    <property type="entry name" value="Peptidase_S1A"/>
</dbReference>
<dbReference type="GeneID" id="691670"/>
<dbReference type="CDD" id="cd00190">
    <property type="entry name" value="Tryp_SPc"/>
    <property type="match status" value="1"/>
</dbReference>
<evidence type="ECO:0000256" key="6">
    <source>
        <dbReference type="ARBA" id="ARBA00023157"/>
    </source>
</evidence>
<evidence type="ECO:0000256" key="2">
    <source>
        <dbReference type="ARBA" id="ARBA00022729"/>
    </source>
</evidence>
<evidence type="ECO:0000313" key="10">
    <source>
        <dbReference type="EMBL" id="EDM14318.1"/>
    </source>
</evidence>
<dbReference type="RefSeq" id="NP_001103116.1">
    <property type="nucleotide sequence ID" value="NM_001109646.1"/>
</dbReference>
<feature type="signal peptide" evidence="8">
    <location>
        <begin position="1"/>
        <end position="18"/>
    </location>
</feature>
<dbReference type="GO" id="GO:0006508">
    <property type="term" value="P:proteolysis"/>
    <property type="evidence" value="ECO:0007669"/>
    <property type="project" value="UniProtKB-KW"/>
</dbReference>
<dbReference type="CTD" id="691670"/>
<dbReference type="InterPro" id="IPR033116">
    <property type="entry name" value="TRYPSIN_SER"/>
</dbReference>
<dbReference type="Gene3D" id="2.40.10.10">
    <property type="entry name" value="Trypsin-like serine proteases"/>
    <property type="match status" value="2"/>
</dbReference>
<dbReference type="InterPro" id="IPR001254">
    <property type="entry name" value="Trypsin_dom"/>
</dbReference>
<dbReference type="InterPro" id="IPR043504">
    <property type="entry name" value="Peptidase_S1_PA_chymotrypsin"/>
</dbReference>
<dbReference type="GO" id="GO:0004252">
    <property type="term" value="F:serine-type endopeptidase activity"/>
    <property type="evidence" value="ECO:0007669"/>
    <property type="project" value="InterPro"/>
</dbReference>
<organism evidence="10">
    <name type="scientific">Rattus norvegicus</name>
    <name type="common">Rat</name>
    <dbReference type="NCBI Taxonomy" id="10116"/>
    <lineage>
        <taxon>Eukaryota</taxon>
        <taxon>Metazoa</taxon>
        <taxon>Chordata</taxon>
        <taxon>Craniata</taxon>
        <taxon>Vertebrata</taxon>
        <taxon>Euteleostomi</taxon>
        <taxon>Mammalia</taxon>
        <taxon>Eutheria</taxon>
        <taxon>Euarchontoglires</taxon>
        <taxon>Glires</taxon>
        <taxon>Rodentia</taxon>
        <taxon>Myomorpha</taxon>
        <taxon>Muroidea</taxon>
        <taxon>Muridae</taxon>
        <taxon>Murinae</taxon>
        <taxon>Rattus</taxon>
    </lineage>
</organism>
<keyword evidence="5" id="KW-0865">Zymogen</keyword>
<feature type="chain" id="PRO_5039903674" evidence="8">
    <location>
        <begin position="19"/>
        <end position="248"/>
    </location>
</feature>
<dbReference type="OrthoDB" id="5565075at2759"/>
<dbReference type="OMA" id="QEDHECK"/>
<evidence type="ECO:0000256" key="8">
    <source>
        <dbReference type="SAM" id="SignalP"/>
    </source>
</evidence>
<reference evidence="10" key="1">
    <citation type="journal article" date="2005" name="Genome Res.">
        <title>Gene and alternative splicing annotation with AIR.</title>
        <authorList>
            <person name="Florea L."/>
            <person name="Di Francesco V."/>
            <person name="Miller J."/>
            <person name="Turner R."/>
            <person name="Yao A."/>
            <person name="Harris M."/>
            <person name="Walenz B."/>
            <person name="Mobarry C."/>
            <person name="Merkulov G.V."/>
            <person name="Charlab R."/>
            <person name="Dew I."/>
            <person name="Deng Z."/>
            <person name="Istrail S."/>
            <person name="Li P."/>
            <person name="Sutton G."/>
        </authorList>
    </citation>
    <scope>NUCLEOTIDE SEQUENCE</scope>
    <source>
        <strain evidence="10">BN</strain>
    </source>
</reference>
<dbReference type="Proteomes" id="UP000234681">
    <property type="component" value="Chromosome 15"/>
</dbReference>
<evidence type="ECO:0000313" key="11">
    <source>
        <dbReference type="RGD" id="1597224"/>
    </source>
</evidence>
<dbReference type="PRINTS" id="PR00722">
    <property type="entry name" value="CHYMOTRYPSIN"/>
</dbReference>
<dbReference type="AGR" id="RGD:1597224"/>
<gene>
    <name evidence="11" type="primary">Gzmfl1</name>
    <name evidence="11" type="synonym">LOC691670</name>
    <name evidence="10" type="ORF">rCG_23461</name>
</gene>
<evidence type="ECO:0000256" key="5">
    <source>
        <dbReference type="ARBA" id="ARBA00023145"/>
    </source>
</evidence>
<dbReference type="Pfam" id="PF00089">
    <property type="entry name" value="Trypsin"/>
    <property type="match status" value="1"/>
</dbReference>
<dbReference type="PANTHER" id="PTHR24271">
    <property type="entry name" value="KALLIKREIN-RELATED"/>
    <property type="match status" value="1"/>
</dbReference>
<dbReference type="SMART" id="SM00020">
    <property type="entry name" value="Tryp_SPc"/>
    <property type="match status" value="1"/>
</dbReference>
<dbReference type="AlphaFoldDB" id="A6KH89"/>
<keyword evidence="1 7" id="KW-0645">Protease</keyword>
<keyword evidence="3 7" id="KW-0378">Hydrolase</keyword>
<dbReference type="EMBL" id="CH474049">
    <property type="protein sequence ID" value="EDM14318.1"/>
    <property type="molecule type" value="Genomic_DNA"/>
</dbReference>
<keyword evidence="4 7" id="KW-0720">Serine protease</keyword>
<dbReference type="InterPro" id="IPR018114">
    <property type="entry name" value="TRYPSIN_HIS"/>
</dbReference>